<comment type="subcellular location">
    <subcellularLocation>
        <location evidence="1">Membrane</location>
        <topology evidence="1">Multi-pass membrane protein</topology>
    </subcellularLocation>
</comment>
<name>A0AAJ0C766_9PEZI</name>
<dbReference type="InterPro" id="IPR013083">
    <property type="entry name" value="Znf_RING/FYVE/PHD"/>
</dbReference>
<feature type="transmembrane region" description="Helical" evidence="9">
    <location>
        <begin position="227"/>
        <end position="247"/>
    </location>
</feature>
<proteinExistence type="predicted"/>
<evidence type="ECO:0000313" key="12">
    <source>
        <dbReference type="Proteomes" id="UP001244011"/>
    </source>
</evidence>
<keyword evidence="12" id="KW-1185">Reference proteome</keyword>
<dbReference type="GO" id="GO:0008270">
    <property type="term" value="F:zinc ion binding"/>
    <property type="evidence" value="ECO:0007669"/>
    <property type="project" value="UniProtKB-KW"/>
</dbReference>
<dbReference type="PROSITE" id="PS51292">
    <property type="entry name" value="ZF_RING_CH"/>
    <property type="match status" value="1"/>
</dbReference>
<dbReference type="InterPro" id="IPR011016">
    <property type="entry name" value="Znf_RING-CH"/>
</dbReference>
<evidence type="ECO:0000256" key="8">
    <source>
        <dbReference type="SAM" id="MobiDB-lite"/>
    </source>
</evidence>
<dbReference type="RefSeq" id="XP_060287611.1">
    <property type="nucleotide sequence ID" value="XM_060426647.1"/>
</dbReference>
<accession>A0AAJ0C766</accession>
<dbReference type="SUPFAM" id="SSF57850">
    <property type="entry name" value="RING/U-box"/>
    <property type="match status" value="1"/>
</dbReference>
<keyword evidence="3" id="KW-0479">Metal-binding</keyword>
<evidence type="ECO:0000259" key="10">
    <source>
        <dbReference type="PROSITE" id="PS51292"/>
    </source>
</evidence>
<evidence type="ECO:0000256" key="9">
    <source>
        <dbReference type="SAM" id="Phobius"/>
    </source>
</evidence>
<keyword evidence="5" id="KW-0862">Zinc</keyword>
<feature type="transmembrane region" description="Helical" evidence="9">
    <location>
        <begin position="171"/>
        <end position="190"/>
    </location>
</feature>
<keyword evidence="4" id="KW-0863">Zinc-finger</keyword>
<evidence type="ECO:0000256" key="2">
    <source>
        <dbReference type="ARBA" id="ARBA00022692"/>
    </source>
</evidence>
<feature type="region of interest" description="Disordered" evidence="8">
    <location>
        <begin position="1"/>
        <end position="21"/>
    </location>
</feature>
<protein>
    <recommendedName>
        <fullName evidence="10">RING-CH-type domain-containing protein</fullName>
    </recommendedName>
</protein>
<dbReference type="PANTHER" id="PTHR46283">
    <property type="entry name" value="E3 UBIQUITIN-PROTEIN LIGASE MARCH5"/>
    <property type="match status" value="1"/>
</dbReference>
<feature type="transmembrane region" description="Helical" evidence="9">
    <location>
        <begin position="116"/>
        <end position="135"/>
    </location>
</feature>
<sequence length="512" mass="56610">MDSEVAPSATPRLSRSSTALAPGPIASGTQHVCFICLLNDSETPDASWVNPCPCTLEAHEECMLRWVAETEQSTSRPKNGLRCPACNARIRVDEPYDPVVHLRDRLHRAYSRSSPLILLALVLSGGIAGSGWYGLTATHIFAGREATSRWLGLHTLAGRRADVPLWRWMPFWKLNAKIWVLSLVGPVLTICRALQPLGNLVMIPSSLLSGVILVARDEMPTWPPSPAWAMTLFPFLQFTYSNIYYEFFGSFEKRMNRALRGRPAEEEQQQPAGHRGAAGHAQPEGQAQERDEGLWATVWGLGQAVVGLFGEDEIVLEAEVRVGGGNGDELDEADEAEIEAELMALERQVVIDAMDELRDEELAAQEAIEREVVEADGEAGPPPQPEQGQAQNPPQGQAAQDQAQNNQDQAPAAEDNRANTTLTDIVNNIVTSLLYPSICFGMGELLRLTLPRNLVTRPAWGRPTGLLQERWGRSLAGGCLYVVLKDAFVLYAKYRRVQVKQNRKVRNVEKRR</sequence>
<organism evidence="11 12">
    <name type="scientific">Phialemonium atrogriseum</name>
    <dbReference type="NCBI Taxonomy" id="1093897"/>
    <lineage>
        <taxon>Eukaryota</taxon>
        <taxon>Fungi</taxon>
        <taxon>Dikarya</taxon>
        <taxon>Ascomycota</taxon>
        <taxon>Pezizomycotina</taxon>
        <taxon>Sordariomycetes</taxon>
        <taxon>Sordariomycetidae</taxon>
        <taxon>Cephalothecales</taxon>
        <taxon>Cephalothecaceae</taxon>
        <taxon>Phialemonium</taxon>
    </lineage>
</organism>
<dbReference type="AlphaFoldDB" id="A0AAJ0C766"/>
<keyword evidence="6 9" id="KW-1133">Transmembrane helix</keyword>
<evidence type="ECO:0000256" key="7">
    <source>
        <dbReference type="ARBA" id="ARBA00023136"/>
    </source>
</evidence>
<evidence type="ECO:0000313" key="11">
    <source>
        <dbReference type="EMBL" id="KAK1771398.1"/>
    </source>
</evidence>
<evidence type="ECO:0000256" key="4">
    <source>
        <dbReference type="ARBA" id="ARBA00022771"/>
    </source>
</evidence>
<feature type="region of interest" description="Disordered" evidence="8">
    <location>
        <begin position="375"/>
        <end position="413"/>
    </location>
</feature>
<keyword evidence="7 9" id="KW-0472">Membrane</keyword>
<feature type="domain" description="RING-CH-type" evidence="10">
    <location>
        <begin position="25"/>
        <end position="93"/>
    </location>
</feature>
<evidence type="ECO:0000256" key="3">
    <source>
        <dbReference type="ARBA" id="ARBA00022723"/>
    </source>
</evidence>
<dbReference type="Proteomes" id="UP001244011">
    <property type="component" value="Unassembled WGS sequence"/>
</dbReference>
<gene>
    <name evidence="11" type="ORF">QBC33DRAFT_523592</name>
</gene>
<feature type="transmembrane region" description="Helical" evidence="9">
    <location>
        <begin position="197"/>
        <end position="215"/>
    </location>
</feature>
<dbReference type="GO" id="GO:0016020">
    <property type="term" value="C:membrane"/>
    <property type="evidence" value="ECO:0007669"/>
    <property type="project" value="UniProtKB-SubCell"/>
</dbReference>
<dbReference type="Gene3D" id="3.30.40.10">
    <property type="entry name" value="Zinc/RING finger domain, C3HC4 (zinc finger)"/>
    <property type="match status" value="1"/>
</dbReference>
<comment type="caution">
    <text evidence="11">The sequence shown here is derived from an EMBL/GenBank/DDBJ whole genome shotgun (WGS) entry which is preliminary data.</text>
</comment>
<evidence type="ECO:0000256" key="6">
    <source>
        <dbReference type="ARBA" id="ARBA00022989"/>
    </source>
</evidence>
<dbReference type="SMART" id="SM00744">
    <property type="entry name" value="RINGv"/>
    <property type="match status" value="1"/>
</dbReference>
<dbReference type="EMBL" id="MU838998">
    <property type="protein sequence ID" value="KAK1771398.1"/>
    <property type="molecule type" value="Genomic_DNA"/>
</dbReference>
<keyword evidence="2 9" id="KW-0812">Transmembrane</keyword>
<evidence type="ECO:0000256" key="5">
    <source>
        <dbReference type="ARBA" id="ARBA00022833"/>
    </source>
</evidence>
<evidence type="ECO:0000256" key="1">
    <source>
        <dbReference type="ARBA" id="ARBA00004141"/>
    </source>
</evidence>
<reference evidence="11" key="1">
    <citation type="submission" date="2023-06" db="EMBL/GenBank/DDBJ databases">
        <title>Genome-scale phylogeny and comparative genomics of the fungal order Sordariales.</title>
        <authorList>
            <consortium name="Lawrence Berkeley National Laboratory"/>
            <person name="Hensen N."/>
            <person name="Bonometti L."/>
            <person name="Westerberg I."/>
            <person name="Brannstrom I.O."/>
            <person name="Guillou S."/>
            <person name="Cros-Aarteil S."/>
            <person name="Calhoun S."/>
            <person name="Haridas S."/>
            <person name="Kuo A."/>
            <person name="Mondo S."/>
            <person name="Pangilinan J."/>
            <person name="Riley R."/>
            <person name="Labutti K."/>
            <person name="Andreopoulos B."/>
            <person name="Lipzen A."/>
            <person name="Chen C."/>
            <person name="Yanf M."/>
            <person name="Daum C."/>
            <person name="Ng V."/>
            <person name="Clum A."/>
            <person name="Steindorff A."/>
            <person name="Ohm R."/>
            <person name="Martin F."/>
            <person name="Silar P."/>
            <person name="Natvig D."/>
            <person name="Lalanne C."/>
            <person name="Gautier V."/>
            <person name="Ament-Velasquez S.L."/>
            <person name="Kruys A."/>
            <person name="Hutchinson M.I."/>
            <person name="Powell A.J."/>
            <person name="Barry K."/>
            <person name="Miller A.N."/>
            <person name="Grigoriev I.V."/>
            <person name="Debuchy R."/>
            <person name="Gladieux P."/>
            <person name="Thoren M.H."/>
            <person name="Johannesson H."/>
        </authorList>
    </citation>
    <scope>NUCLEOTIDE SEQUENCE</scope>
    <source>
        <strain evidence="11">8032-3</strain>
    </source>
</reference>
<dbReference type="GeneID" id="85309834"/>
<feature type="compositionally biased region" description="Low complexity" evidence="8">
    <location>
        <begin position="386"/>
        <end position="413"/>
    </location>
</feature>
<feature type="region of interest" description="Disordered" evidence="8">
    <location>
        <begin position="259"/>
        <end position="290"/>
    </location>
</feature>